<dbReference type="GO" id="GO:0003677">
    <property type="term" value="F:DNA binding"/>
    <property type="evidence" value="ECO:0007669"/>
    <property type="project" value="InterPro"/>
</dbReference>
<gene>
    <name evidence="1" type="ORF">LUCI_0242</name>
</gene>
<evidence type="ECO:0000313" key="1">
    <source>
        <dbReference type="EMBL" id="VBB05036.1"/>
    </source>
</evidence>
<dbReference type="EMBL" id="UPPP01000052">
    <property type="protein sequence ID" value="VBB05036.1"/>
    <property type="molecule type" value="Genomic_DNA"/>
</dbReference>
<proteinExistence type="predicted"/>
<organism evidence="1 2">
    <name type="scientific">Lucifera butyrica</name>
    <dbReference type="NCBI Taxonomy" id="1351585"/>
    <lineage>
        <taxon>Bacteria</taxon>
        <taxon>Bacillati</taxon>
        <taxon>Bacillota</taxon>
        <taxon>Negativicutes</taxon>
        <taxon>Veillonellales</taxon>
        <taxon>Veillonellaceae</taxon>
        <taxon>Lucifera</taxon>
    </lineage>
</organism>
<dbReference type="Gene3D" id="1.10.260.40">
    <property type="entry name" value="lambda repressor-like DNA-binding domains"/>
    <property type="match status" value="1"/>
</dbReference>
<accession>A0A498QY03</accession>
<dbReference type="InterPro" id="IPR010982">
    <property type="entry name" value="Lambda_DNA-bd_dom_sf"/>
</dbReference>
<dbReference type="Proteomes" id="UP000277811">
    <property type="component" value="Unassembled WGS sequence"/>
</dbReference>
<name>A0A498QY03_9FIRM</name>
<dbReference type="AlphaFoldDB" id="A0A498QY03"/>
<keyword evidence="2" id="KW-1185">Reference proteome</keyword>
<reference evidence="1 2" key="1">
    <citation type="submission" date="2018-06" db="EMBL/GenBank/DDBJ databases">
        <authorList>
            <person name="Strepis N."/>
        </authorList>
    </citation>
    <scope>NUCLEOTIDE SEQUENCE [LARGE SCALE GENOMIC DNA]</scope>
    <source>
        <strain evidence="1">LUCI</strain>
    </source>
</reference>
<evidence type="ECO:0000313" key="2">
    <source>
        <dbReference type="Proteomes" id="UP000277811"/>
    </source>
</evidence>
<protein>
    <recommendedName>
        <fullName evidence="3">HTH cro/C1-type domain-containing protein</fullName>
    </recommendedName>
</protein>
<sequence>MTPRQIKAAIILAGESQRRIARRLKVTDGAITQVIYGITTSGRIQREIARVIGKKAKEIWPYHAA</sequence>
<evidence type="ECO:0008006" key="3">
    <source>
        <dbReference type="Google" id="ProtNLM"/>
    </source>
</evidence>